<feature type="signal peptide" evidence="2">
    <location>
        <begin position="1"/>
        <end position="29"/>
    </location>
</feature>
<gene>
    <name evidence="3" type="ORF">SAMN02927921_02336</name>
</gene>
<dbReference type="EMBL" id="FPJE01000012">
    <property type="protein sequence ID" value="SFW56341.1"/>
    <property type="molecule type" value="Genomic_DNA"/>
</dbReference>
<keyword evidence="4" id="KW-1185">Reference proteome</keyword>
<protein>
    <submittedName>
        <fullName evidence="3">Outer membrane lipoprotein-sorting protein</fullName>
    </submittedName>
</protein>
<evidence type="ECO:0000256" key="1">
    <source>
        <dbReference type="ARBA" id="ARBA00022729"/>
    </source>
</evidence>
<dbReference type="InterPro" id="IPR029046">
    <property type="entry name" value="LolA/LolB/LppX"/>
</dbReference>
<name>A0A1K1Q9G4_9FLAO</name>
<accession>A0A1K1Q9G4</accession>
<dbReference type="PANTHER" id="PTHR35869:SF1">
    <property type="entry name" value="OUTER-MEMBRANE LIPOPROTEIN CARRIER PROTEIN"/>
    <property type="match status" value="1"/>
</dbReference>
<dbReference type="Gene3D" id="2.50.20.10">
    <property type="entry name" value="Lipoprotein localisation LolA/LolB/LppX"/>
    <property type="match status" value="1"/>
</dbReference>
<organism evidence="3 4">
    <name type="scientific">Sinomicrobium oceani</name>
    <dbReference type="NCBI Taxonomy" id="1150368"/>
    <lineage>
        <taxon>Bacteria</taxon>
        <taxon>Pseudomonadati</taxon>
        <taxon>Bacteroidota</taxon>
        <taxon>Flavobacteriia</taxon>
        <taxon>Flavobacteriales</taxon>
        <taxon>Flavobacteriaceae</taxon>
        <taxon>Sinomicrobium</taxon>
    </lineage>
</organism>
<sequence length="225" mass="25743">MKQNSMKTIVQIRQVAVVVALLLTGLGHAQNSDKAKTLLDEVYKKVKSYDNIYVDFKYALENKAENIKQETRGDVTIQGEKYLFNYLGATKIFDGKKVITIIPENEEVVIESPDTEDENTITPSKMLTFYRSGYNYSWDMLQNVRGRQIQYVKLVPIDTNSEAKEILLGIDAQTKHIYNLIQTGQNGTRTTITVNAFKTDQPLSGNLFKFNAKKYEDEGYYIIEQ</sequence>
<dbReference type="InterPro" id="IPR004564">
    <property type="entry name" value="OM_lipoprot_carrier_LolA-like"/>
</dbReference>
<evidence type="ECO:0000313" key="4">
    <source>
        <dbReference type="Proteomes" id="UP000182248"/>
    </source>
</evidence>
<keyword evidence="3" id="KW-0449">Lipoprotein</keyword>
<dbReference type="PANTHER" id="PTHR35869">
    <property type="entry name" value="OUTER-MEMBRANE LIPOPROTEIN CARRIER PROTEIN"/>
    <property type="match status" value="1"/>
</dbReference>
<keyword evidence="1 2" id="KW-0732">Signal</keyword>
<dbReference type="AlphaFoldDB" id="A0A1K1Q9G4"/>
<dbReference type="CDD" id="cd16325">
    <property type="entry name" value="LolA"/>
    <property type="match status" value="1"/>
</dbReference>
<dbReference type="STRING" id="1150368.SAMN02927921_02336"/>
<reference evidence="3 4" key="1">
    <citation type="submission" date="2016-11" db="EMBL/GenBank/DDBJ databases">
        <authorList>
            <person name="Jaros S."/>
            <person name="Januszkiewicz K."/>
            <person name="Wedrychowicz H."/>
        </authorList>
    </citation>
    <scope>NUCLEOTIDE SEQUENCE [LARGE SCALE GENOMIC DNA]</scope>
    <source>
        <strain evidence="3 4">CGMCC 1.12145</strain>
    </source>
</reference>
<proteinExistence type="predicted"/>
<feature type="chain" id="PRO_5012136971" evidence="2">
    <location>
        <begin position="30"/>
        <end position="225"/>
    </location>
</feature>
<evidence type="ECO:0000256" key="2">
    <source>
        <dbReference type="SAM" id="SignalP"/>
    </source>
</evidence>
<dbReference type="SUPFAM" id="SSF89392">
    <property type="entry name" value="Prokaryotic lipoproteins and lipoprotein localization factors"/>
    <property type="match status" value="1"/>
</dbReference>
<dbReference type="Proteomes" id="UP000182248">
    <property type="component" value="Unassembled WGS sequence"/>
</dbReference>
<evidence type="ECO:0000313" key="3">
    <source>
        <dbReference type="EMBL" id="SFW56341.1"/>
    </source>
</evidence>
<dbReference type="Pfam" id="PF03548">
    <property type="entry name" value="LolA"/>
    <property type="match status" value="1"/>
</dbReference>